<reference evidence="3" key="1">
    <citation type="submission" date="2022-08" db="UniProtKB">
        <authorList>
            <consortium name="EnsemblMetazoa"/>
        </authorList>
    </citation>
    <scope>IDENTIFICATION</scope>
    <source>
        <strain evidence="3">05x7-T-G4-1.051#20</strain>
    </source>
</reference>
<feature type="chain" id="PRO_5036492266" description="Ig-like domain-containing protein" evidence="1">
    <location>
        <begin position="21"/>
        <end position="480"/>
    </location>
</feature>
<feature type="signal peptide" evidence="1">
    <location>
        <begin position="1"/>
        <end position="20"/>
    </location>
</feature>
<accession>A0A8W8JSI4</accession>
<feature type="domain" description="Ig-like" evidence="2">
    <location>
        <begin position="285"/>
        <end position="378"/>
    </location>
</feature>
<name>A0A8W8JSI4_MAGGI</name>
<keyword evidence="1" id="KW-0732">Signal</keyword>
<organism evidence="3 4">
    <name type="scientific">Magallana gigas</name>
    <name type="common">Pacific oyster</name>
    <name type="synonym">Crassostrea gigas</name>
    <dbReference type="NCBI Taxonomy" id="29159"/>
    <lineage>
        <taxon>Eukaryota</taxon>
        <taxon>Metazoa</taxon>
        <taxon>Spiralia</taxon>
        <taxon>Lophotrochozoa</taxon>
        <taxon>Mollusca</taxon>
        <taxon>Bivalvia</taxon>
        <taxon>Autobranchia</taxon>
        <taxon>Pteriomorphia</taxon>
        <taxon>Ostreida</taxon>
        <taxon>Ostreoidea</taxon>
        <taxon>Ostreidae</taxon>
        <taxon>Magallana</taxon>
    </lineage>
</organism>
<evidence type="ECO:0000259" key="2">
    <source>
        <dbReference type="PROSITE" id="PS50835"/>
    </source>
</evidence>
<dbReference type="Proteomes" id="UP000005408">
    <property type="component" value="Unassembled WGS sequence"/>
</dbReference>
<protein>
    <recommendedName>
        <fullName evidence="2">Ig-like domain-containing protein</fullName>
    </recommendedName>
</protein>
<dbReference type="AlphaFoldDB" id="A0A8W8JSI4"/>
<dbReference type="SUPFAM" id="SSF48726">
    <property type="entry name" value="Immunoglobulin"/>
    <property type="match status" value="1"/>
</dbReference>
<evidence type="ECO:0000313" key="3">
    <source>
        <dbReference type="EnsemblMetazoa" id="G20151.9:cds"/>
    </source>
</evidence>
<dbReference type="InterPro" id="IPR013783">
    <property type="entry name" value="Ig-like_fold"/>
</dbReference>
<sequence length="480" mass="55012">MAVSNFLLVLSLSCVGLTFSVSIIQNEFQDLKNGQEEIKKLLKEVLYQFNKTENTTQTPKKSLNWSQFGSTLLSVNKLTFKDQEKVLVEVELSHTRQTEVGWIVDSTIIGANEYNFGTTSTGKENSTLYTIWCSTSVEFLELISLSTDNFITRYNIDVHVNALNAKKYYQSVCQGAIDDINSTSVAAYFRCLPELDSKDSWYQRMTIYAKYEEENEIIFNFLESEPNPYVNVTYERNSTATGTVVFSNRALEKFKTFLFLDSQLTLNLNDVVRSITYRYLQDISPENTNDEFGFLESIPNQEPLEGERVTISCDVLGRNHPPVRVERDGMTISETGDVYITSSRSTLWTTSYVTYLHASKEIEGNYTCVADGKSREVFPLYNIELKPRVRWDLMYDANVTDESKHLVLEGSEGLDVSCSKFDNDTVVVFDKGQRMTLTKRTERLEVWIPRSSQELEPYSMWHISCTATDKNGENTFELYL</sequence>
<proteinExistence type="predicted"/>
<dbReference type="PROSITE" id="PS50835">
    <property type="entry name" value="IG_LIKE"/>
    <property type="match status" value="1"/>
</dbReference>
<dbReference type="InterPro" id="IPR036179">
    <property type="entry name" value="Ig-like_dom_sf"/>
</dbReference>
<dbReference type="InterPro" id="IPR007110">
    <property type="entry name" value="Ig-like_dom"/>
</dbReference>
<dbReference type="Gene3D" id="2.60.40.10">
    <property type="entry name" value="Immunoglobulins"/>
    <property type="match status" value="1"/>
</dbReference>
<dbReference type="EnsemblMetazoa" id="G20151.9">
    <property type="protein sequence ID" value="G20151.9:cds"/>
    <property type="gene ID" value="G20151"/>
</dbReference>
<evidence type="ECO:0000313" key="4">
    <source>
        <dbReference type="Proteomes" id="UP000005408"/>
    </source>
</evidence>
<keyword evidence="4" id="KW-1185">Reference proteome</keyword>
<evidence type="ECO:0000256" key="1">
    <source>
        <dbReference type="SAM" id="SignalP"/>
    </source>
</evidence>